<sequence length="208" mass="23917">MGVCMEVLIVDWAHLRSVPVEQRVRMVEEAAFGPDGAYDYDPPEGWTWPDPAEARWWARYEFVSTMTSYKAHFWAGERWEELRPFVGPPLRAALDQFGAPLFWGDHNYTLPPPPEPPFSPAIVSRPTDWLPRTATMLWLEPEDVTALHRFWVRAEPELASLRAPFELHVVEPIGWIKDFASFSRLVTEWGDVVSRAAERGWGIIGLKC</sequence>
<evidence type="ECO:0000313" key="2">
    <source>
        <dbReference type="Proteomes" id="UP000481109"/>
    </source>
</evidence>
<dbReference type="RefSeq" id="WP_165335988.1">
    <property type="nucleotide sequence ID" value="NZ_JAAKZW010000228.1"/>
</dbReference>
<comment type="caution">
    <text evidence="1">The sequence shown here is derived from an EMBL/GenBank/DDBJ whole genome shotgun (WGS) entry which is preliminary data.</text>
</comment>
<dbReference type="Proteomes" id="UP000481109">
    <property type="component" value="Unassembled WGS sequence"/>
</dbReference>
<dbReference type="EMBL" id="JAAKZW010000228">
    <property type="protein sequence ID" value="NGO80570.1"/>
    <property type="molecule type" value="Genomic_DNA"/>
</dbReference>
<keyword evidence="2" id="KW-1185">Reference proteome</keyword>
<dbReference type="AlphaFoldDB" id="A0A6G4XUX4"/>
<organism evidence="1 2">
    <name type="scientific">Streptomyces mesophilus</name>
    <dbReference type="NCBI Taxonomy" id="1775132"/>
    <lineage>
        <taxon>Bacteria</taxon>
        <taxon>Bacillati</taxon>
        <taxon>Actinomycetota</taxon>
        <taxon>Actinomycetes</taxon>
        <taxon>Kitasatosporales</taxon>
        <taxon>Streptomycetaceae</taxon>
        <taxon>Streptomyces</taxon>
    </lineage>
</organism>
<evidence type="ECO:0000313" key="1">
    <source>
        <dbReference type="EMBL" id="NGO80570.1"/>
    </source>
</evidence>
<accession>A0A6G4XUX4</accession>
<name>A0A6G4XUX4_9ACTN</name>
<proteinExistence type="predicted"/>
<gene>
    <name evidence="1" type="ORF">G6045_33670</name>
</gene>
<reference evidence="1 2" key="1">
    <citation type="submission" date="2020-02" db="EMBL/GenBank/DDBJ databases">
        <title>Whole-genome analyses of novel actinobacteria.</title>
        <authorList>
            <person name="Sahin N."/>
            <person name="Tokatli A."/>
        </authorList>
    </citation>
    <scope>NUCLEOTIDE SEQUENCE [LARGE SCALE GENOMIC DNA]</scope>
    <source>
        <strain evidence="1 2">YC504</strain>
    </source>
</reference>
<protein>
    <submittedName>
        <fullName evidence="1">Uncharacterized protein</fullName>
    </submittedName>
</protein>